<dbReference type="GeneID" id="59287595"/>
<comment type="caution">
    <text evidence="2">The sequence shown here is derived from an EMBL/GenBank/DDBJ whole genome shotgun (WGS) entry which is preliminary data.</text>
</comment>
<dbReference type="AlphaFoldDB" id="A0A8H6FVY9"/>
<dbReference type="EMBL" id="JACCJC010000022">
    <property type="protein sequence ID" value="KAF6235739.1"/>
    <property type="molecule type" value="Genomic_DNA"/>
</dbReference>
<keyword evidence="1" id="KW-0812">Transmembrane</keyword>
<name>A0A8H6FVY9_9LECA</name>
<keyword evidence="3" id="KW-1185">Reference proteome</keyword>
<keyword evidence="1" id="KW-1133">Transmembrane helix</keyword>
<reference evidence="2 3" key="1">
    <citation type="journal article" date="2020" name="Genomics">
        <title>Complete, high-quality genomes from long-read metagenomic sequencing of two wolf lichen thalli reveals enigmatic genome architecture.</title>
        <authorList>
            <person name="McKenzie S.K."/>
            <person name="Walston R.F."/>
            <person name="Allen J.L."/>
        </authorList>
    </citation>
    <scope>NUCLEOTIDE SEQUENCE [LARGE SCALE GENOMIC DNA]</scope>
    <source>
        <strain evidence="2">WasteWater2</strain>
    </source>
</reference>
<dbReference type="RefSeq" id="XP_037165106.1">
    <property type="nucleotide sequence ID" value="XM_037307846.1"/>
</dbReference>
<organism evidence="2 3">
    <name type="scientific">Letharia columbiana</name>
    <dbReference type="NCBI Taxonomy" id="112416"/>
    <lineage>
        <taxon>Eukaryota</taxon>
        <taxon>Fungi</taxon>
        <taxon>Dikarya</taxon>
        <taxon>Ascomycota</taxon>
        <taxon>Pezizomycotina</taxon>
        <taxon>Lecanoromycetes</taxon>
        <taxon>OSLEUM clade</taxon>
        <taxon>Lecanoromycetidae</taxon>
        <taxon>Lecanorales</taxon>
        <taxon>Lecanorineae</taxon>
        <taxon>Parmeliaceae</taxon>
        <taxon>Letharia</taxon>
    </lineage>
</organism>
<evidence type="ECO:0000313" key="2">
    <source>
        <dbReference type="EMBL" id="KAF6235739.1"/>
    </source>
</evidence>
<evidence type="ECO:0000256" key="1">
    <source>
        <dbReference type="SAM" id="Phobius"/>
    </source>
</evidence>
<keyword evidence="1" id="KW-0472">Membrane</keyword>
<evidence type="ECO:0000313" key="3">
    <source>
        <dbReference type="Proteomes" id="UP000578531"/>
    </source>
</evidence>
<protein>
    <submittedName>
        <fullName evidence="2">Uncharacterized protein</fullName>
    </submittedName>
</protein>
<dbReference type="Proteomes" id="UP000578531">
    <property type="component" value="Unassembled WGS sequence"/>
</dbReference>
<feature type="transmembrane region" description="Helical" evidence="1">
    <location>
        <begin position="58"/>
        <end position="76"/>
    </location>
</feature>
<accession>A0A8H6FVY9</accession>
<sequence>MVNWEVILLSLRCIEESLLRNPFCSSLHSGEPKPFYHFTFFAGYQKEANSARVQSWESWYVIFIIIVTSSAMLWTLPTAC</sequence>
<gene>
    <name evidence="2" type="ORF">HO173_005934</name>
</gene>
<proteinExistence type="predicted"/>